<dbReference type="AlphaFoldDB" id="A0A7I9VFU6"/>
<keyword evidence="3" id="KW-1185">Reference proteome</keyword>
<dbReference type="EMBL" id="BJOV01000005">
    <property type="protein sequence ID" value="GEE03971.1"/>
    <property type="molecule type" value="Genomic_DNA"/>
</dbReference>
<dbReference type="Proteomes" id="UP000444960">
    <property type="component" value="Unassembled WGS sequence"/>
</dbReference>
<protein>
    <recommendedName>
        <fullName evidence="4">DUF5313 domain-containing protein</fullName>
    </recommendedName>
</protein>
<evidence type="ECO:0008006" key="4">
    <source>
        <dbReference type="Google" id="ProtNLM"/>
    </source>
</evidence>
<proteinExistence type="predicted"/>
<dbReference type="InterPro" id="IPR035197">
    <property type="entry name" value="DUF5313"/>
</dbReference>
<sequence>MPRPDRIGMRENVRMSDDRPGPLQKIGYLLGRPLPASMRDWVLADLTGPGHVRRYLIRGLVPILPLLVAFWFIPGPLWIRGGMMLLILIPFVYFQIALIRVYRRHLLVNNGLDASLVDAVQIRRADAVADEYRQRHRQP</sequence>
<keyword evidence="1" id="KW-0812">Transmembrane</keyword>
<accession>A0A7I9VFU6</accession>
<organism evidence="2 3">
    <name type="scientific">Gordonia spumicola</name>
    <dbReference type="NCBI Taxonomy" id="589161"/>
    <lineage>
        <taxon>Bacteria</taxon>
        <taxon>Bacillati</taxon>
        <taxon>Actinomycetota</taxon>
        <taxon>Actinomycetes</taxon>
        <taxon>Mycobacteriales</taxon>
        <taxon>Gordoniaceae</taxon>
        <taxon>Gordonia</taxon>
    </lineage>
</organism>
<dbReference type="Pfam" id="PF17240">
    <property type="entry name" value="DUF5313"/>
    <property type="match status" value="1"/>
</dbReference>
<comment type="caution">
    <text evidence="2">The sequence shown here is derived from an EMBL/GenBank/DDBJ whole genome shotgun (WGS) entry which is preliminary data.</text>
</comment>
<evidence type="ECO:0000313" key="2">
    <source>
        <dbReference type="EMBL" id="GEE03971.1"/>
    </source>
</evidence>
<name>A0A7I9VFU6_9ACTN</name>
<evidence type="ECO:0000256" key="1">
    <source>
        <dbReference type="SAM" id="Phobius"/>
    </source>
</evidence>
<keyword evidence="1" id="KW-1133">Transmembrane helix</keyword>
<evidence type="ECO:0000313" key="3">
    <source>
        <dbReference type="Proteomes" id="UP000444960"/>
    </source>
</evidence>
<feature type="transmembrane region" description="Helical" evidence="1">
    <location>
        <begin position="79"/>
        <end position="99"/>
    </location>
</feature>
<feature type="transmembrane region" description="Helical" evidence="1">
    <location>
        <begin position="55"/>
        <end position="73"/>
    </location>
</feature>
<gene>
    <name evidence="2" type="ORF">nbrc107696_44170</name>
</gene>
<reference evidence="3" key="1">
    <citation type="submission" date="2019-06" db="EMBL/GenBank/DDBJ databases">
        <title>Gordonia isolated from sludge of a wastewater treatment plant.</title>
        <authorList>
            <person name="Tamura T."/>
            <person name="Aoyama K."/>
            <person name="Kang Y."/>
            <person name="Saito S."/>
            <person name="Akiyama N."/>
            <person name="Yazawa K."/>
            <person name="Gonoi T."/>
            <person name="Mikami Y."/>
        </authorList>
    </citation>
    <scope>NUCLEOTIDE SEQUENCE [LARGE SCALE GENOMIC DNA]</scope>
    <source>
        <strain evidence="3">NBRC 107696</strain>
    </source>
</reference>
<keyword evidence="1" id="KW-0472">Membrane</keyword>